<keyword evidence="2" id="KW-1185">Reference proteome</keyword>
<dbReference type="AlphaFoldDB" id="A0A0C9SUP5"/>
<dbReference type="HOGENOM" id="CLU_077575_1_0_1"/>
<sequence length="207" mass="23735">MLRRSTLQGFQAPGMEYRIVVTMFADDTTVYLRESDKFEDLQEILQQWCRASGAKFNITKTEVIPMGPEEYRTHLLNTRQLKDDQLPIPPHIHIAKDGEATRVLGAWIGNKTNDHAIWSPTLEKIDRSLERWEQLHPSIEGRKIIIQRTIGSMTQYLTKAQGMPSDIESTLIKRLKKFIWDGNGTPSISLKTMESPVEQATEMTPLN</sequence>
<evidence type="ECO:0008006" key="3">
    <source>
        <dbReference type="Google" id="ProtNLM"/>
    </source>
</evidence>
<proteinExistence type="predicted"/>
<evidence type="ECO:0000313" key="1">
    <source>
        <dbReference type="EMBL" id="KIJ06160.1"/>
    </source>
</evidence>
<reference evidence="1 2" key="1">
    <citation type="submission" date="2014-06" db="EMBL/GenBank/DDBJ databases">
        <authorList>
            <consortium name="DOE Joint Genome Institute"/>
            <person name="Kuo A."/>
            <person name="Kohler A."/>
            <person name="Nagy L.G."/>
            <person name="Floudas D."/>
            <person name="Copeland A."/>
            <person name="Barry K.W."/>
            <person name="Cichocki N."/>
            <person name="Veneault-Fourrey C."/>
            <person name="LaButti K."/>
            <person name="Lindquist E.A."/>
            <person name="Lipzen A."/>
            <person name="Lundell T."/>
            <person name="Morin E."/>
            <person name="Murat C."/>
            <person name="Sun H."/>
            <person name="Tunlid A."/>
            <person name="Henrissat B."/>
            <person name="Grigoriev I.V."/>
            <person name="Hibbett D.S."/>
            <person name="Martin F."/>
            <person name="Nordberg H.P."/>
            <person name="Cantor M.N."/>
            <person name="Hua S.X."/>
        </authorList>
    </citation>
    <scope>NUCLEOTIDE SEQUENCE [LARGE SCALE GENOMIC DNA]</scope>
    <source>
        <strain evidence="1 2">ATCC 200175</strain>
    </source>
</reference>
<dbReference type="OrthoDB" id="2205812at2759"/>
<dbReference type="EMBL" id="KN820479">
    <property type="protein sequence ID" value="KIJ06160.1"/>
    <property type="molecule type" value="Genomic_DNA"/>
</dbReference>
<accession>A0A0C9SUP5</accession>
<dbReference type="Proteomes" id="UP000053647">
    <property type="component" value="Unassembled WGS sequence"/>
</dbReference>
<organism evidence="1 2">
    <name type="scientific">Paxillus involutus ATCC 200175</name>
    <dbReference type="NCBI Taxonomy" id="664439"/>
    <lineage>
        <taxon>Eukaryota</taxon>
        <taxon>Fungi</taxon>
        <taxon>Dikarya</taxon>
        <taxon>Basidiomycota</taxon>
        <taxon>Agaricomycotina</taxon>
        <taxon>Agaricomycetes</taxon>
        <taxon>Agaricomycetidae</taxon>
        <taxon>Boletales</taxon>
        <taxon>Paxilineae</taxon>
        <taxon>Paxillaceae</taxon>
        <taxon>Paxillus</taxon>
    </lineage>
</organism>
<gene>
    <name evidence="1" type="ORF">PAXINDRAFT_164705</name>
</gene>
<reference evidence="2" key="2">
    <citation type="submission" date="2015-01" db="EMBL/GenBank/DDBJ databases">
        <title>Evolutionary Origins and Diversification of the Mycorrhizal Mutualists.</title>
        <authorList>
            <consortium name="DOE Joint Genome Institute"/>
            <consortium name="Mycorrhizal Genomics Consortium"/>
            <person name="Kohler A."/>
            <person name="Kuo A."/>
            <person name="Nagy L.G."/>
            <person name="Floudas D."/>
            <person name="Copeland A."/>
            <person name="Barry K.W."/>
            <person name="Cichocki N."/>
            <person name="Veneault-Fourrey C."/>
            <person name="LaButti K."/>
            <person name="Lindquist E.A."/>
            <person name="Lipzen A."/>
            <person name="Lundell T."/>
            <person name="Morin E."/>
            <person name="Murat C."/>
            <person name="Riley R."/>
            <person name="Ohm R."/>
            <person name="Sun H."/>
            <person name="Tunlid A."/>
            <person name="Henrissat B."/>
            <person name="Grigoriev I.V."/>
            <person name="Hibbett D.S."/>
            <person name="Martin F."/>
        </authorList>
    </citation>
    <scope>NUCLEOTIDE SEQUENCE [LARGE SCALE GENOMIC DNA]</scope>
    <source>
        <strain evidence="2">ATCC 200175</strain>
    </source>
</reference>
<protein>
    <recommendedName>
        <fullName evidence="3">Reverse transcriptase domain-containing protein</fullName>
    </recommendedName>
</protein>
<evidence type="ECO:0000313" key="2">
    <source>
        <dbReference type="Proteomes" id="UP000053647"/>
    </source>
</evidence>
<name>A0A0C9SUP5_PAXIN</name>